<dbReference type="InterPro" id="IPR017975">
    <property type="entry name" value="Tubulin_CS"/>
</dbReference>
<feature type="compositionally biased region" description="Basic and acidic residues" evidence="8">
    <location>
        <begin position="431"/>
        <end position="458"/>
    </location>
</feature>
<comment type="caution">
    <text evidence="11">The sequence shown here is derived from an EMBL/GenBank/DDBJ whole genome shotgun (WGS) entry which is preliminary data.</text>
</comment>
<dbReference type="RefSeq" id="WP_068504575.1">
    <property type="nucleotide sequence ID" value="NZ_LWQU01000196.1"/>
</dbReference>
<evidence type="ECO:0000256" key="7">
    <source>
        <dbReference type="RuleBase" id="RU000631"/>
    </source>
</evidence>
<feature type="compositionally biased region" description="Low complexity" evidence="8">
    <location>
        <begin position="499"/>
        <end position="511"/>
    </location>
</feature>
<feature type="domain" description="Tubulin/FtsZ 2-layer sandwich" evidence="10">
    <location>
        <begin position="209"/>
        <end position="327"/>
    </location>
</feature>
<proteinExistence type="inferred from homology"/>
<dbReference type="InterPro" id="IPR024757">
    <property type="entry name" value="FtsZ_C"/>
</dbReference>
<feature type="compositionally biased region" description="Basic and acidic residues" evidence="8">
    <location>
        <begin position="478"/>
        <end position="489"/>
    </location>
</feature>
<dbReference type="GO" id="GO:0005525">
    <property type="term" value="F:GTP binding"/>
    <property type="evidence" value="ECO:0007669"/>
    <property type="project" value="UniProtKB-UniRule"/>
</dbReference>
<dbReference type="FunFam" id="3.40.50.1440:FF:000001">
    <property type="entry name" value="Cell division protein FtsZ"/>
    <property type="match status" value="1"/>
</dbReference>
<dbReference type="InterPro" id="IPR020805">
    <property type="entry name" value="Cell_div_FtsZ_CS"/>
</dbReference>
<dbReference type="Gene3D" id="3.30.1330.20">
    <property type="entry name" value="Tubulin/FtsZ, C-terminal domain"/>
    <property type="match status" value="1"/>
</dbReference>
<keyword evidence="4 5" id="KW-0342">GTP-binding</keyword>
<dbReference type="InterPro" id="IPR045061">
    <property type="entry name" value="FtsZ/CetZ"/>
</dbReference>
<dbReference type="InterPro" id="IPR003008">
    <property type="entry name" value="Tubulin_FtsZ_GTPase"/>
</dbReference>
<dbReference type="GO" id="GO:0003924">
    <property type="term" value="F:GTPase activity"/>
    <property type="evidence" value="ECO:0007669"/>
    <property type="project" value="UniProtKB-UniRule"/>
</dbReference>
<dbReference type="Gene3D" id="3.40.50.1440">
    <property type="entry name" value="Tubulin/FtsZ, GTPase domain"/>
    <property type="match status" value="1"/>
</dbReference>
<comment type="subcellular location">
    <subcellularLocation>
        <location evidence="5">Cytoplasm</location>
    </subcellularLocation>
    <text evidence="5">Assembles at midcell at the inner surface of the cytoplasmic membrane.</text>
</comment>
<dbReference type="SUPFAM" id="SSF52490">
    <property type="entry name" value="Tubulin nucleotide-binding domain-like"/>
    <property type="match status" value="1"/>
</dbReference>
<comment type="function">
    <text evidence="5 7">Essential cell division protein that forms a contractile ring structure (Z ring) at the future cell division site. The regulation of the ring assembly controls the timing and the location of cell division. One of the functions of the FtsZ ring is to recruit other cell division proteins to the septum to produce a new cell wall between the dividing cells. Binds GTP and shows GTPase activity.</text>
</comment>
<feature type="binding site" evidence="5">
    <location>
        <position position="145"/>
    </location>
    <ligand>
        <name>GTP</name>
        <dbReference type="ChEBI" id="CHEBI:37565"/>
    </ligand>
</feature>
<dbReference type="GO" id="GO:0051258">
    <property type="term" value="P:protein polymerization"/>
    <property type="evidence" value="ECO:0007669"/>
    <property type="project" value="UniProtKB-UniRule"/>
</dbReference>
<evidence type="ECO:0000256" key="2">
    <source>
        <dbReference type="ARBA" id="ARBA00022490"/>
    </source>
</evidence>
<feature type="domain" description="Tubulin/FtsZ GTPase" evidence="9">
    <location>
        <begin position="15"/>
        <end position="207"/>
    </location>
</feature>
<feature type="binding site" evidence="5">
    <location>
        <position position="141"/>
    </location>
    <ligand>
        <name>GTP</name>
        <dbReference type="ChEBI" id="CHEBI:37565"/>
    </ligand>
</feature>
<evidence type="ECO:0000256" key="3">
    <source>
        <dbReference type="ARBA" id="ARBA00022741"/>
    </source>
</evidence>
<dbReference type="PRINTS" id="PR00423">
    <property type="entry name" value="CELLDVISFTSZ"/>
</dbReference>
<dbReference type="SUPFAM" id="SSF55307">
    <property type="entry name" value="Tubulin C-terminal domain-like"/>
    <property type="match status" value="1"/>
</dbReference>
<dbReference type="InterPro" id="IPR008280">
    <property type="entry name" value="Tub_FtsZ_C"/>
</dbReference>
<dbReference type="HAMAP" id="MF_00909">
    <property type="entry name" value="FtsZ"/>
    <property type="match status" value="1"/>
</dbReference>
<dbReference type="PANTHER" id="PTHR30314">
    <property type="entry name" value="CELL DIVISION PROTEIN FTSZ-RELATED"/>
    <property type="match status" value="1"/>
</dbReference>
<dbReference type="FunFam" id="3.30.1330.20:FF:000011">
    <property type="entry name" value="Cell division protein FtsZ"/>
    <property type="match status" value="1"/>
</dbReference>
<dbReference type="InterPro" id="IPR018316">
    <property type="entry name" value="Tubulin/FtsZ_2-layer-sand-dom"/>
</dbReference>
<protein>
    <recommendedName>
        <fullName evidence="5 6">Cell division protein FtsZ</fullName>
    </recommendedName>
</protein>
<evidence type="ECO:0000256" key="4">
    <source>
        <dbReference type="ARBA" id="ARBA00023134"/>
    </source>
</evidence>
<dbReference type="GO" id="GO:0000917">
    <property type="term" value="P:division septum assembly"/>
    <property type="evidence" value="ECO:0007669"/>
    <property type="project" value="UniProtKB-KW"/>
</dbReference>
<dbReference type="InterPro" id="IPR000158">
    <property type="entry name" value="Cell_div_FtsZ"/>
</dbReference>
<dbReference type="Pfam" id="PF12327">
    <property type="entry name" value="FtsZ_C"/>
    <property type="match status" value="1"/>
</dbReference>
<keyword evidence="5 7" id="KW-0717">Septation</keyword>
<dbReference type="PROSITE" id="PS00227">
    <property type="entry name" value="TUBULIN"/>
    <property type="match status" value="1"/>
</dbReference>
<organism evidence="11 12">
    <name type="scientific">Magnetospirillum moscoviense</name>
    <dbReference type="NCBI Taxonomy" id="1437059"/>
    <lineage>
        <taxon>Bacteria</taxon>
        <taxon>Pseudomonadati</taxon>
        <taxon>Pseudomonadota</taxon>
        <taxon>Alphaproteobacteria</taxon>
        <taxon>Rhodospirillales</taxon>
        <taxon>Rhodospirillaceae</taxon>
        <taxon>Magnetospirillum</taxon>
    </lineage>
</organism>
<dbReference type="PANTHER" id="PTHR30314:SF3">
    <property type="entry name" value="MITOCHONDRIAL DIVISION PROTEIN FSZA"/>
    <property type="match status" value="1"/>
</dbReference>
<keyword evidence="3 5" id="KW-0547">Nucleotide-binding</keyword>
<feature type="region of interest" description="Disordered" evidence="8">
    <location>
        <begin position="394"/>
        <end position="592"/>
    </location>
</feature>
<dbReference type="InterPro" id="IPR036525">
    <property type="entry name" value="Tubulin/FtsZ_GTPase_sf"/>
</dbReference>
<dbReference type="EMBL" id="LWQU01000196">
    <property type="protein sequence ID" value="OAN44520.1"/>
    <property type="molecule type" value="Genomic_DNA"/>
</dbReference>
<evidence type="ECO:0000256" key="6">
    <source>
        <dbReference type="NCBIfam" id="TIGR00065"/>
    </source>
</evidence>
<keyword evidence="12" id="KW-1185">Reference proteome</keyword>
<keyword evidence="5 7" id="KW-0131">Cell cycle</keyword>
<keyword evidence="2 5" id="KW-0963">Cytoplasm</keyword>
<dbReference type="GO" id="GO:0007017">
    <property type="term" value="P:microtubule-based process"/>
    <property type="evidence" value="ECO:0007669"/>
    <property type="project" value="InterPro"/>
</dbReference>
<feature type="compositionally biased region" description="Low complexity" evidence="8">
    <location>
        <begin position="413"/>
        <end position="427"/>
    </location>
</feature>
<dbReference type="InterPro" id="IPR037103">
    <property type="entry name" value="Tubulin/FtsZ-like_C"/>
</dbReference>
<evidence type="ECO:0000259" key="9">
    <source>
        <dbReference type="SMART" id="SM00864"/>
    </source>
</evidence>
<evidence type="ECO:0000256" key="1">
    <source>
        <dbReference type="ARBA" id="ARBA00009690"/>
    </source>
</evidence>
<evidence type="ECO:0000259" key="10">
    <source>
        <dbReference type="SMART" id="SM00865"/>
    </source>
</evidence>
<dbReference type="GO" id="GO:0032153">
    <property type="term" value="C:cell division site"/>
    <property type="evidence" value="ECO:0007669"/>
    <property type="project" value="UniProtKB-UniRule"/>
</dbReference>
<sequence length="592" mass="62437">MLTFLPGAANELKPKITVIGVGGAGGNAVNNMISSKLEGVEFIVANTDAQAITQSRTERRIQLGTAITQGLGAGSRPEIGRAAAEESLEEVIGQIAGANMVFITAGMGGGTGSGAAPVIARAARDQGILTVGVVTKPFHFEGAHRMRTAEGAIEELSAYVDTLIIIPNQNLFRVATERTTFADAFKMADDVLYSGVRGVTDLMIMPGLINLDFADIRTVMSEMGKAMMGTGEAEGDKRAIAAAEAAISNPLLDDTSMKGAKGVLINITGGMDMTLFEVDEAANRIRDEVDPDANIIFGSTFDEKLNGKMRVSVVATGIASEAMAAPKPTVISLVGGNTAPAAQQRVAQQAPQPAFRPTVVTAAQTAPAQQPVARPAPQAAAAPTVAVRVTPAERPTTLEMPLPQPQARAEAHPQPQMQARPQRQPQPESAQVHRAESAHVQRAESAHVQRAESAHVQRAEPTFAREPAPAVEPSYEEDPAHAEHPDMGELSRTVSGIVAQPQQPAPRMAQPAPQPQPQAEPRRAGGLFGLLSSRRQPQQPPQQPQPQQRVEPRANPAPQAPRMGAPAAHSEPTIGRDSGDLDIPAFLRRQAN</sequence>
<comment type="similarity">
    <text evidence="1 5 7">Belongs to the FtsZ family.</text>
</comment>
<evidence type="ECO:0000256" key="8">
    <source>
        <dbReference type="SAM" id="MobiDB-lite"/>
    </source>
</evidence>
<feature type="binding site" evidence="5">
    <location>
        <begin position="110"/>
        <end position="112"/>
    </location>
    <ligand>
        <name>GTP</name>
        <dbReference type="ChEBI" id="CHEBI:37565"/>
    </ligand>
</feature>
<evidence type="ECO:0000313" key="12">
    <source>
        <dbReference type="Proteomes" id="UP000078543"/>
    </source>
</evidence>
<reference evidence="11 12" key="1">
    <citation type="submission" date="2016-04" db="EMBL/GenBank/DDBJ databases">
        <title>Draft genome sequence of freshwater magnetotactic bacteria Magnetospirillum marisnigri SP-1 and Magnetospirillum moscoviense BB-1.</title>
        <authorList>
            <person name="Koziaeva V."/>
            <person name="Dziuba M.V."/>
            <person name="Ivanov T.M."/>
            <person name="Kuznetsov B."/>
            <person name="Grouzdev D.S."/>
        </authorList>
    </citation>
    <scope>NUCLEOTIDE SEQUENCE [LARGE SCALE GENOMIC DNA]</scope>
    <source>
        <strain evidence="11 12">BB-1</strain>
    </source>
</reference>
<comment type="subunit">
    <text evidence="5">Homodimer. Polymerizes to form a dynamic ring structure in a strictly GTP-dependent manner. Interacts directly with several other division proteins.</text>
</comment>
<gene>
    <name evidence="5" type="primary">ftsZ</name>
    <name evidence="11" type="ORF">A6A05_04630</name>
</gene>
<name>A0A178M6Y8_9PROT</name>
<keyword evidence="5 7" id="KW-0132">Cell division</keyword>
<dbReference type="OrthoDB" id="9813375at2"/>
<dbReference type="SMART" id="SM00864">
    <property type="entry name" value="Tubulin"/>
    <property type="match status" value="1"/>
</dbReference>
<dbReference type="Pfam" id="PF00091">
    <property type="entry name" value="Tubulin"/>
    <property type="match status" value="1"/>
</dbReference>
<evidence type="ECO:0000256" key="5">
    <source>
        <dbReference type="HAMAP-Rule" id="MF_00909"/>
    </source>
</evidence>
<feature type="binding site" evidence="5">
    <location>
        <begin position="23"/>
        <end position="27"/>
    </location>
    <ligand>
        <name>GTP</name>
        <dbReference type="ChEBI" id="CHEBI:37565"/>
    </ligand>
</feature>
<dbReference type="SMART" id="SM00865">
    <property type="entry name" value="Tubulin_C"/>
    <property type="match status" value="1"/>
</dbReference>
<accession>A0A178M6Y8</accession>
<dbReference type="CDD" id="cd02201">
    <property type="entry name" value="FtsZ_type1"/>
    <property type="match status" value="1"/>
</dbReference>
<dbReference type="NCBIfam" id="TIGR00065">
    <property type="entry name" value="ftsZ"/>
    <property type="match status" value="1"/>
</dbReference>
<feature type="binding site" evidence="5">
    <location>
        <position position="189"/>
    </location>
    <ligand>
        <name>GTP</name>
        <dbReference type="ChEBI" id="CHEBI:37565"/>
    </ligand>
</feature>
<dbReference type="GO" id="GO:0005737">
    <property type="term" value="C:cytoplasm"/>
    <property type="evidence" value="ECO:0007669"/>
    <property type="project" value="UniProtKB-SubCell"/>
</dbReference>
<evidence type="ECO:0000313" key="11">
    <source>
        <dbReference type="EMBL" id="OAN44520.1"/>
    </source>
</evidence>
<dbReference type="Proteomes" id="UP000078543">
    <property type="component" value="Unassembled WGS sequence"/>
</dbReference>
<dbReference type="AlphaFoldDB" id="A0A178M6Y8"/>
<dbReference type="PROSITE" id="PS01135">
    <property type="entry name" value="FTSZ_2"/>
    <property type="match status" value="1"/>
</dbReference>
<dbReference type="GO" id="GO:0005874">
    <property type="term" value="C:microtubule"/>
    <property type="evidence" value="ECO:0007669"/>
    <property type="project" value="InterPro"/>
</dbReference>
<dbReference type="STRING" id="1437059.A6A05_04630"/>
<dbReference type="GO" id="GO:0043093">
    <property type="term" value="P:FtsZ-dependent cytokinesis"/>
    <property type="evidence" value="ECO:0007669"/>
    <property type="project" value="UniProtKB-UniRule"/>
</dbReference>